<keyword evidence="4 6" id="KW-1133">Transmembrane helix</keyword>
<feature type="transmembrane region" description="Helical" evidence="6">
    <location>
        <begin position="108"/>
        <end position="127"/>
    </location>
</feature>
<feature type="transmembrane region" description="Helical" evidence="6">
    <location>
        <begin position="81"/>
        <end position="101"/>
    </location>
</feature>
<feature type="non-terminal residue" evidence="7">
    <location>
        <position position="1"/>
    </location>
</feature>
<keyword evidence="5 6" id="KW-0472">Membrane</keyword>
<name>A0A381R4U6_9ZZZZ</name>
<reference evidence="7" key="1">
    <citation type="submission" date="2018-05" db="EMBL/GenBank/DDBJ databases">
        <authorList>
            <person name="Lanie J.A."/>
            <person name="Ng W.-L."/>
            <person name="Kazmierczak K.M."/>
            <person name="Andrzejewski T.M."/>
            <person name="Davidsen T.M."/>
            <person name="Wayne K.J."/>
            <person name="Tettelin H."/>
            <person name="Glass J.I."/>
            <person name="Rusch D."/>
            <person name="Podicherti R."/>
            <person name="Tsui H.-C.T."/>
            <person name="Winkler M.E."/>
        </authorList>
    </citation>
    <scope>NUCLEOTIDE SEQUENCE</scope>
</reference>
<evidence type="ECO:0000256" key="1">
    <source>
        <dbReference type="ARBA" id="ARBA00004651"/>
    </source>
</evidence>
<dbReference type="GO" id="GO:0005886">
    <property type="term" value="C:plasma membrane"/>
    <property type="evidence" value="ECO:0007669"/>
    <property type="project" value="UniProtKB-SubCell"/>
</dbReference>
<evidence type="ECO:0000256" key="2">
    <source>
        <dbReference type="ARBA" id="ARBA00022475"/>
    </source>
</evidence>
<organism evidence="7">
    <name type="scientific">marine metagenome</name>
    <dbReference type="NCBI Taxonomy" id="408172"/>
    <lineage>
        <taxon>unclassified sequences</taxon>
        <taxon>metagenomes</taxon>
        <taxon>ecological metagenomes</taxon>
    </lineage>
</organism>
<dbReference type="PANTHER" id="PTHR30250:SF11">
    <property type="entry name" value="O-ANTIGEN TRANSPORTER-RELATED"/>
    <property type="match status" value="1"/>
</dbReference>
<feature type="transmembrane region" description="Helical" evidence="6">
    <location>
        <begin position="211"/>
        <end position="228"/>
    </location>
</feature>
<feature type="transmembrane region" description="Helical" evidence="6">
    <location>
        <begin position="440"/>
        <end position="460"/>
    </location>
</feature>
<evidence type="ECO:0000256" key="6">
    <source>
        <dbReference type="SAM" id="Phobius"/>
    </source>
</evidence>
<feature type="transmembrane region" description="Helical" evidence="6">
    <location>
        <begin position="181"/>
        <end position="199"/>
    </location>
</feature>
<feature type="transmembrane region" description="Helical" evidence="6">
    <location>
        <begin position="147"/>
        <end position="169"/>
    </location>
</feature>
<evidence type="ECO:0000313" key="7">
    <source>
        <dbReference type="EMBL" id="SUZ86540.1"/>
    </source>
</evidence>
<dbReference type="EMBL" id="UINC01001687">
    <property type="protein sequence ID" value="SUZ86540.1"/>
    <property type="molecule type" value="Genomic_DNA"/>
</dbReference>
<dbReference type="AlphaFoldDB" id="A0A381R4U6"/>
<dbReference type="PANTHER" id="PTHR30250">
    <property type="entry name" value="PST FAMILY PREDICTED COLANIC ACID TRANSPORTER"/>
    <property type="match status" value="1"/>
</dbReference>
<feature type="transmembrane region" description="Helical" evidence="6">
    <location>
        <begin position="38"/>
        <end position="61"/>
    </location>
</feature>
<evidence type="ECO:0000256" key="3">
    <source>
        <dbReference type="ARBA" id="ARBA00022692"/>
    </source>
</evidence>
<feature type="transmembrane region" description="Helical" evidence="6">
    <location>
        <begin position="289"/>
        <end position="307"/>
    </location>
</feature>
<keyword evidence="3 6" id="KW-0812">Transmembrane</keyword>
<accession>A0A381R4U6</accession>
<gene>
    <name evidence="7" type="ORF">METZ01_LOCUS39394</name>
</gene>
<sequence>VLTHSFLYAASNAMVVASGLVLIPFYTRHLSIEEFGAFSLVTTFGMFLMYVLDLGLPTGFVRRYYTYNSDDRMQRMRLASTVFWILLATSVVLASVSYASADYISQMLLVTFPGAYLVQLMTVAVFVTTLSGVSQSLLRVLEQPGRFFGLAALKGIGVLIMVPTLLVVYGRGVEGIFEAQLVIAVIVAIGGWLLTARFYGFTFSAVDGRAVVTMGLLIWPAMVLNWVIDFSDMYFVRYFFDLEQVAIYAVAYKVAQIVFYSVLAFSIGWAPILFGILRDANPQDTLAKLFRMYTITLISFAYVLALLTPELISVLGPPAYAAGKDISPILCVAYVVYGLFIFFLSGVVVTGKFQYQSLALIVGAASNVVLNFVLIPIYGLIGAACATLAAYSVTAYMGVRFAQRLYPIPYQWRDLFSVGCAAAMGYTLYVLVLQFGMNEIVAKCGALLAYLALLFSVGGVTMQEIRTVKSIWNASENSA</sequence>
<feature type="transmembrane region" description="Helical" evidence="6">
    <location>
        <begin position="414"/>
        <end position="434"/>
    </location>
</feature>
<feature type="transmembrane region" description="Helical" evidence="6">
    <location>
        <begin position="6"/>
        <end position="26"/>
    </location>
</feature>
<feature type="transmembrane region" description="Helical" evidence="6">
    <location>
        <begin position="257"/>
        <end position="277"/>
    </location>
</feature>
<evidence type="ECO:0000256" key="4">
    <source>
        <dbReference type="ARBA" id="ARBA00022989"/>
    </source>
</evidence>
<dbReference type="InterPro" id="IPR050833">
    <property type="entry name" value="Poly_Biosynth_Transport"/>
</dbReference>
<dbReference type="Pfam" id="PF13440">
    <property type="entry name" value="Polysacc_synt_3"/>
    <property type="match status" value="1"/>
</dbReference>
<comment type="subcellular location">
    <subcellularLocation>
        <location evidence="1">Cell membrane</location>
        <topology evidence="1">Multi-pass membrane protein</topology>
    </subcellularLocation>
</comment>
<evidence type="ECO:0000256" key="5">
    <source>
        <dbReference type="ARBA" id="ARBA00023136"/>
    </source>
</evidence>
<feature type="transmembrane region" description="Helical" evidence="6">
    <location>
        <begin position="327"/>
        <end position="350"/>
    </location>
</feature>
<keyword evidence="2" id="KW-1003">Cell membrane</keyword>
<proteinExistence type="predicted"/>
<protein>
    <submittedName>
        <fullName evidence="7">Uncharacterized protein</fullName>
    </submittedName>
</protein>